<keyword evidence="4 11" id="KW-0812">Transmembrane</keyword>
<keyword evidence="9" id="KW-0325">Glycoprotein</keyword>
<dbReference type="InterPro" id="IPR031283">
    <property type="entry name" value="AMIGO"/>
</dbReference>
<dbReference type="PANTHER" id="PTHR24368">
    <property type="entry name" value="AMPHOTERIN-INDUCED PROTEIN"/>
    <property type="match status" value="1"/>
</dbReference>
<evidence type="ECO:0000256" key="11">
    <source>
        <dbReference type="SAM" id="Phobius"/>
    </source>
</evidence>
<dbReference type="Pfam" id="PF13855">
    <property type="entry name" value="LRR_8"/>
    <property type="match status" value="1"/>
</dbReference>
<evidence type="ECO:0000256" key="8">
    <source>
        <dbReference type="ARBA" id="ARBA00023136"/>
    </source>
</evidence>
<dbReference type="Gene3D" id="3.80.10.10">
    <property type="entry name" value="Ribonuclease Inhibitor"/>
    <property type="match status" value="3"/>
</dbReference>
<dbReference type="AlphaFoldDB" id="A0A336LW35"/>
<dbReference type="VEuPathDB" id="VectorBase:CSON003032"/>
<keyword evidence="6" id="KW-0130">Cell adhesion</keyword>
<dbReference type="GO" id="GO:0007155">
    <property type="term" value="P:cell adhesion"/>
    <property type="evidence" value="ECO:0007669"/>
    <property type="project" value="UniProtKB-KW"/>
</dbReference>
<keyword evidence="7 11" id="KW-1133">Transmembrane helix</keyword>
<feature type="transmembrane region" description="Helical" evidence="11">
    <location>
        <begin position="23"/>
        <end position="43"/>
    </location>
</feature>
<dbReference type="SMART" id="SM00369">
    <property type="entry name" value="LRR_TYP"/>
    <property type="match status" value="8"/>
</dbReference>
<keyword evidence="10" id="KW-0393">Immunoglobulin domain</keyword>
<organism evidence="12">
    <name type="scientific">Culicoides sonorensis</name>
    <name type="common">Biting midge</name>
    <dbReference type="NCBI Taxonomy" id="179676"/>
    <lineage>
        <taxon>Eukaryota</taxon>
        <taxon>Metazoa</taxon>
        <taxon>Ecdysozoa</taxon>
        <taxon>Arthropoda</taxon>
        <taxon>Hexapoda</taxon>
        <taxon>Insecta</taxon>
        <taxon>Pterygota</taxon>
        <taxon>Neoptera</taxon>
        <taxon>Endopterygota</taxon>
        <taxon>Diptera</taxon>
        <taxon>Nematocera</taxon>
        <taxon>Chironomoidea</taxon>
        <taxon>Ceratopogonidae</taxon>
        <taxon>Ceratopogoninae</taxon>
        <taxon>Culicoides</taxon>
        <taxon>Monoculicoides</taxon>
    </lineage>
</organism>
<dbReference type="InterPro" id="IPR026906">
    <property type="entry name" value="LRR_5"/>
</dbReference>
<dbReference type="SUPFAM" id="SSF52058">
    <property type="entry name" value="L domain-like"/>
    <property type="match status" value="2"/>
</dbReference>
<evidence type="ECO:0000256" key="9">
    <source>
        <dbReference type="ARBA" id="ARBA00023180"/>
    </source>
</evidence>
<dbReference type="EMBL" id="UFQT01000151">
    <property type="protein sequence ID" value="SSX20929.1"/>
    <property type="molecule type" value="Genomic_DNA"/>
</dbReference>
<dbReference type="InterPro" id="IPR001611">
    <property type="entry name" value="Leu-rich_rpt"/>
</dbReference>
<accession>A0A336LW35</accession>
<dbReference type="InterPro" id="IPR032675">
    <property type="entry name" value="LRR_dom_sf"/>
</dbReference>
<evidence type="ECO:0000256" key="2">
    <source>
        <dbReference type="ARBA" id="ARBA00005670"/>
    </source>
</evidence>
<evidence type="ECO:0000313" key="12">
    <source>
        <dbReference type="EMBL" id="SSX20929.1"/>
    </source>
</evidence>
<keyword evidence="8 11" id="KW-0472">Membrane</keyword>
<evidence type="ECO:0000256" key="4">
    <source>
        <dbReference type="ARBA" id="ARBA00022692"/>
    </source>
</evidence>
<dbReference type="GO" id="GO:0016020">
    <property type="term" value="C:membrane"/>
    <property type="evidence" value="ECO:0007669"/>
    <property type="project" value="UniProtKB-SubCell"/>
</dbReference>
<evidence type="ECO:0000256" key="6">
    <source>
        <dbReference type="ARBA" id="ARBA00022889"/>
    </source>
</evidence>
<protein>
    <submittedName>
        <fullName evidence="12">CSON003032 protein</fullName>
    </submittedName>
</protein>
<reference evidence="12" key="1">
    <citation type="submission" date="2018-07" db="EMBL/GenBank/DDBJ databases">
        <authorList>
            <person name="Quirk P.G."/>
            <person name="Krulwich T.A."/>
        </authorList>
    </citation>
    <scope>NUCLEOTIDE SEQUENCE</scope>
</reference>
<gene>
    <name evidence="12" type="primary">CSON003032</name>
</gene>
<comment type="similarity">
    <text evidence="2">Belongs to the immunoglobulin superfamily. AMIGO family.</text>
</comment>
<evidence type="ECO:0000256" key="7">
    <source>
        <dbReference type="ARBA" id="ARBA00022989"/>
    </source>
</evidence>
<evidence type="ECO:0000256" key="1">
    <source>
        <dbReference type="ARBA" id="ARBA00004479"/>
    </source>
</evidence>
<dbReference type="InterPro" id="IPR003591">
    <property type="entry name" value="Leu-rich_rpt_typical-subtyp"/>
</dbReference>
<dbReference type="Pfam" id="PF13306">
    <property type="entry name" value="LRR_5"/>
    <property type="match status" value="2"/>
</dbReference>
<proteinExistence type="inferred from homology"/>
<keyword evidence="3" id="KW-0433">Leucine-rich repeat</keyword>
<evidence type="ECO:0000256" key="10">
    <source>
        <dbReference type="ARBA" id="ARBA00023319"/>
    </source>
</evidence>
<dbReference type="PANTHER" id="PTHR24368:SF210">
    <property type="entry name" value="SURFACE ANTIGEN BSPA-LIKE"/>
    <property type="match status" value="1"/>
</dbReference>
<evidence type="ECO:0000256" key="5">
    <source>
        <dbReference type="ARBA" id="ARBA00022737"/>
    </source>
</evidence>
<name>A0A336LW35_CULSO</name>
<sequence>MYKDTYKDDNHEQSIDFSERLQHTYFCLYSSCIFMVLSIRILFDNFNQGMILGKNDTYQCSLGLFGNTCVLRDLNLNSSNKHFKLLTNQNFNIFRNVEFSNSKLEVLTSDICDSLSNLHVFFASNLGILVVEENALKNCKKLQRISFNNNSLTQLPSTLFEDNSELTQVDLSENQLNEIDKNLFKNNDKLERVILTNNNFTYVPPTLFEKNSELLHVLLLGNPIKELHSNLFKNNPILKLVAIGNFDHHHFFTTKINNFLDSQLYIDANLFKNNRKLTFVMIRYISAISLNNNNLTRISPTLFDTNVKLSRVELDNNHIKQIDEKTFYYNDKLTRVYLANTQSKTGILDKIIIILGSSGLSGPNINLTIQSIKRVQKKTKQRELVKRKCFMILGKNDIYQCSLVETENKCVLRDLNLNSSNKHFKLRTNQTFDKIKNIEFSNSKVEVLTSDVCDSLSDLKLQVVLLINNSLTQLPLTLFEDNSELAKVILSNNQLNEIDKILFKNNPKLKTVALNNNNLIQIPSSLFELS</sequence>
<evidence type="ECO:0000256" key="3">
    <source>
        <dbReference type="ARBA" id="ARBA00022614"/>
    </source>
</evidence>
<keyword evidence="5" id="KW-0677">Repeat</keyword>
<comment type="subcellular location">
    <subcellularLocation>
        <location evidence="1">Membrane</location>
        <topology evidence="1">Single-pass type I membrane protein</topology>
    </subcellularLocation>
</comment>